<evidence type="ECO:0000256" key="1">
    <source>
        <dbReference type="ARBA" id="ARBA00004651"/>
    </source>
</evidence>
<feature type="transmembrane region" description="Helical" evidence="9">
    <location>
        <begin position="318"/>
        <end position="337"/>
    </location>
</feature>
<evidence type="ECO:0000256" key="2">
    <source>
        <dbReference type="ARBA" id="ARBA00008240"/>
    </source>
</evidence>
<evidence type="ECO:0000313" key="11">
    <source>
        <dbReference type="EMBL" id="RBQ18006.1"/>
    </source>
</evidence>
<feature type="transmembrane region" description="Helical" evidence="9">
    <location>
        <begin position="288"/>
        <end position="306"/>
    </location>
</feature>
<dbReference type="Gene3D" id="1.20.1250.20">
    <property type="entry name" value="MFS general substrate transporter like domains"/>
    <property type="match status" value="2"/>
</dbReference>
<dbReference type="InterPro" id="IPR005829">
    <property type="entry name" value="Sugar_transporter_CS"/>
</dbReference>
<dbReference type="GO" id="GO:0005886">
    <property type="term" value="C:plasma membrane"/>
    <property type="evidence" value="ECO:0007669"/>
    <property type="project" value="UniProtKB-SubCell"/>
</dbReference>
<evidence type="ECO:0000256" key="8">
    <source>
        <dbReference type="ARBA" id="ARBA00023136"/>
    </source>
</evidence>
<evidence type="ECO:0000256" key="5">
    <source>
        <dbReference type="ARBA" id="ARBA00022692"/>
    </source>
</evidence>
<keyword evidence="5 9" id="KW-0812">Transmembrane</keyword>
<dbReference type="SUPFAM" id="SSF103473">
    <property type="entry name" value="MFS general substrate transporter"/>
    <property type="match status" value="1"/>
</dbReference>
<keyword evidence="7 9" id="KW-1133">Transmembrane helix</keyword>
<evidence type="ECO:0000256" key="7">
    <source>
        <dbReference type="ARBA" id="ARBA00022989"/>
    </source>
</evidence>
<evidence type="ECO:0000256" key="3">
    <source>
        <dbReference type="ARBA" id="ARBA00022448"/>
    </source>
</evidence>
<dbReference type="RefSeq" id="WP_113982606.1">
    <property type="nucleotide sequence ID" value="NZ_QMEY01000009.1"/>
</dbReference>
<feature type="transmembrane region" description="Helical" evidence="9">
    <location>
        <begin position="250"/>
        <end position="268"/>
    </location>
</feature>
<keyword evidence="8 9" id="KW-0472">Membrane</keyword>
<organism evidence="11 12">
    <name type="scientific">Spongiactinospora rosea</name>
    <dbReference type="NCBI Taxonomy" id="2248750"/>
    <lineage>
        <taxon>Bacteria</taxon>
        <taxon>Bacillati</taxon>
        <taxon>Actinomycetota</taxon>
        <taxon>Actinomycetes</taxon>
        <taxon>Streptosporangiales</taxon>
        <taxon>Streptosporangiaceae</taxon>
        <taxon>Spongiactinospora</taxon>
    </lineage>
</organism>
<reference evidence="11 12" key="1">
    <citation type="submission" date="2018-06" db="EMBL/GenBank/DDBJ databases">
        <title>Sphaerisporangium craniellae sp. nov., isolated from a marine sponge in the South China Sea.</title>
        <authorList>
            <person name="Li L."/>
        </authorList>
    </citation>
    <scope>NUCLEOTIDE SEQUENCE [LARGE SCALE GENOMIC DNA]</scope>
    <source>
        <strain evidence="11 12">LHW63015</strain>
    </source>
</reference>
<keyword evidence="6" id="KW-0769">Symport</keyword>
<dbReference type="OrthoDB" id="3768022at2"/>
<protein>
    <submittedName>
        <fullName evidence="11">MFS transporter</fullName>
    </submittedName>
</protein>
<dbReference type="EMBL" id="QMEY01000009">
    <property type="protein sequence ID" value="RBQ18006.1"/>
    <property type="molecule type" value="Genomic_DNA"/>
</dbReference>
<feature type="transmembrane region" description="Helical" evidence="9">
    <location>
        <begin position="63"/>
        <end position="91"/>
    </location>
</feature>
<name>A0A366LVN3_9ACTN</name>
<evidence type="ECO:0000256" key="9">
    <source>
        <dbReference type="SAM" id="Phobius"/>
    </source>
</evidence>
<dbReference type="Pfam" id="PF07690">
    <property type="entry name" value="MFS_1"/>
    <property type="match status" value="1"/>
</dbReference>
<dbReference type="InterPro" id="IPR011701">
    <property type="entry name" value="MFS"/>
</dbReference>
<gene>
    <name evidence="11" type="ORF">DP939_21780</name>
</gene>
<comment type="similarity">
    <text evidence="2">Belongs to the major facilitator superfamily. Metabolite:H+ Symporter (MHS) family (TC 2.A.1.6) family.</text>
</comment>
<accession>A0A366LVN3</accession>
<keyword evidence="12" id="KW-1185">Reference proteome</keyword>
<comment type="subcellular location">
    <subcellularLocation>
        <location evidence="1">Cell membrane</location>
        <topology evidence="1">Multi-pass membrane protein</topology>
    </subcellularLocation>
</comment>
<dbReference type="AlphaFoldDB" id="A0A366LVN3"/>
<feature type="transmembrane region" description="Helical" evidence="9">
    <location>
        <begin position="98"/>
        <end position="117"/>
    </location>
</feature>
<dbReference type="PANTHER" id="PTHR43528:SF1">
    <property type="entry name" value="ALPHA-KETOGLUTARATE PERMEASE"/>
    <property type="match status" value="1"/>
</dbReference>
<keyword evidence="3" id="KW-0813">Transport</keyword>
<feature type="transmembrane region" description="Helical" evidence="9">
    <location>
        <begin position="199"/>
        <end position="218"/>
    </location>
</feature>
<evidence type="ECO:0000256" key="6">
    <source>
        <dbReference type="ARBA" id="ARBA00022847"/>
    </source>
</evidence>
<feature type="transmembrane region" description="Helical" evidence="9">
    <location>
        <begin position="36"/>
        <end position="57"/>
    </location>
</feature>
<dbReference type="PROSITE" id="PS00217">
    <property type="entry name" value="SUGAR_TRANSPORT_2"/>
    <property type="match status" value="1"/>
</dbReference>
<dbReference type="Proteomes" id="UP000253303">
    <property type="component" value="Unassembled WGS sequence"/>
</dbReference>
<proteinExistence type="inferred from homology"/>
<feature type="domain" description="Major facilitator superfamily (MFS) profile" evidence="10">
    <location>
        <begin position="27"/>
        <end position="431"/>
    </location>
</feature>
<dbReference type="GO" id="GO:0015293">
    <property type="term" value="F:symporter activity"/>
    <property type="evidence" value="ECO:0007669"/>
    <property type="project" value="UniProtKB-KW"/>
</dbReference>
<dbReference type="PANTHER" id="PTHR43528">
    <property type="entry name" value="ALPHA-KETOGLUTARATE PERMEASE"/>
    <property type="match status" value="1"/>
</dbReference>
<evidence type="ECO:0000313" key="12">
    <source>
        <dbReference type="Proteomes" id="UP000253303"/>
    </source>
</evidence>
<feature type="transmembrane region" description="Helical" evidence="9">
    <location>
        <begin position="409"/>
        <end position="427"/>
    </location>
</feature>
<dbReference type="PROSITE" id="PS50850">
    <property type="entry name" value="MFS"/>
    <property type="match status" value="1"/>
</dbReference>
<sequence length="446" mass="47127">MSHLPAVGTAHASPRPIRQPSRADLRSLRAAVAGNILEWFDWTLYAVFSTYLAAHFFDRSDPASALLATLAVFAVGFVARPFGGLIFGAIADRYGRRAVLISTISTMAVTSLVIALLPGYEQIGVWSSAALLATRLVQGLAHGGESGVSYTYVAEIAPAERRGLWSSSVFFAVTLGVMAATSLGAVLTLVLGQEETASYGWRLAFVAGALLGLFVLVLRRSAAETETFSDQNPQAEAATAPIGRANSLKIGGLVILLAAGHNCAYYIWATFAPSFAISAKGMDPSGAFLASLAAQALALGLIVFWGAMSDRIGRRKQIIAMGVVAILTYFPLSLLISGEPWTLFIAQTVGMGVWAMGASMYPAMVSELFPTRIRAAGVGFATSVSVAAFGGTAPLLLTWSNQSGNGWIFWLWIGVLSLLAVIGGLLVRESKGSDLRSVPSPFRRSR</sequence>
<dbReference type="InterPro" id="IPR020846">
    <property type="entry name" value="MFS_dom"/>
</dbReference>
<feature type="transmembrane region" description="Helical" evidence="9">
    <location>
        <begin position="375"/>
        <end position="397"/>
    </location>
</feature>
<comment type="caution">
    <text evidence="11">The sequence shown here is derived from an EMBL/GenBank/DDBJ whole genome shotgun (WGS) entry which is preliminary data.</text>
</comment>
<dbReference type="InterPro" id="IPR036259">
    <property type="entry name" value="MFS_trans_sf"/>
</dbReference>
<evidence type="ECO:0000256" key="4">
    <source>
        <dbReference type="ARBA" id="ARBA00022475"/>
    </source>
</evidence>
<feature type="transmembrane region" description="Helical" evidence="9">
    <location>
        <begin position="164"/>
        <end position="187"/>
    </location>
</feature>
<keyword evidence="4" id="KW-1003">Cell membrane</keyword>
<dbReference type="InterPro" id="IPR051084">
    <property type="entry name" value="H+-coupled_symporters"/>
</dbReference>
<feature type="transmembrane region" description="Helical" evidence="9">
    <location>
        <begin position="343"/>
        <end position="363"/>
    </location>
</feature>
<evidence type="ECO:0000259" key="10">
    <source>
        <dbReference type="PROSITE" id="PS50850"/>
    </source>
</evidence>